<dbReference type="Proteomes" id="UP000017090">
    <property type="component" value="Unassembled WGS sequence"/>
</dbReference>
<reference evidence="5 6" key="1">
    <citation type="submission" date="2013-09" db="EMBL/GenBank/DDBJ databases">
        <authorList>
            <person name="Durkin A.S."/>
            <person name="Haft D.R."/>
            <person name="McCorrison J."/>
            <person name="Torralba M."/>
            <person name="Gillis M."/>
            <person name="Haft D.H."/>
            <person name="Methe B."/>
            <person name="Sutton G."/>
            <person name="Nelson K.E."/>
        </authorList>
    </citation>
    <scope>NUCLEOTIDE SEQUENCE [LARGE SCALE GENOMIC DNA]</scope>
    <source>
        <strain evidence="5 6">BV3C16-1</strain>
    </source>
</reference>
<keyword evidence="6" id="KW-1185">Reference proteome</keyword>
<comment type="caution">
    <text evidence="5">The sequence shown here is derived from an EMBL/GenBank/DDBJ whole genome shotgun (WGS) entry which is preliminary data.</text>
</comment>
<feature type="domain" description="Nitroreductase" evidence="4">
    <location>
        <begin position="67"/>
        <end position="145"/>
    </location>
</feature>
<gene>
    <name evidence="5" type="ORF">HMPREF1250_1547</name>
</gene>
<dbReference type="EMBL" id="AWXA01000062">
    <property type="protein sequence ID" value="ERT56453.1"/>
    <property type="molecule type" value="Genomic_DNA"/>
</dbReference>
<dbReference type="InterPro" id="IPR050627">
    <property type="entry name" value="Nitroreductase/BluB"/>
</dbReference>
<dbReference type="Gene3D" id="3.40.109.10">
    <property type="entry name" value="NADH Oxidase"/>
    <property type="match status" value="1"/>
</dbReference>
<keyword evidence="2" id="KW-0288">FMN</keyword>
<keyword evidence="3" id="KW-0560">Oxidoreductase</keyword>
<evidence type="ECO:0000313" key="6">
    <source>
        <dbReference type="Proteomes" id="UP000017090"/>
    </source>
</evidence>
<organism evidence="5 6">
    <name type="scientific">Megasphaera vaginalis</name>
    <name type="common">ex Srinivasan et al. 2021</name>
    <dbReference type="NCBI Taxonomy" id="1111454"/>
    <lineage>
        <taxon>Bacteria</taxon>
        <taxon>Bacillati</taxon>
        <taxon>Bacillota</taxon>
        <taxon>Negativicutes</taxon>
        <taxon>Veillonellales</taxon>
        <taxon>Veillonellaceae</taxon>
        <taxon>Megasphaera</taxon>
    </lineage>
</organism>
<dbReference type="PANTHER" id="PTHR23026:SF90">
    <property type="entry name" value="IODOTYROSINE DEIODINASE 1"/>
    <property type="match status" value="1"/>
</dbReference>
<evidence type="ECO:0000256" key="1">
    <source>
        <dbReference type="ARBA" id="ARBA00022630"/>
    </source>
</evidence>
<evidence type="ECO:0000259" key="4">
    <source>
        <dbReference type="Pfam" id="PF00881"/>
    </source>
</evidence>
<sequence length="167" mass="18482">MKEIFERRSVRKFLPTPVEDAKIEALLRAGMAAPSAGNQQPWEFYVVRDKRVLQTLSHISPYAGCAAKAPAAIVVCSRDENLRFPAFIGLDLSACVENILIEAVYQGLGAVWLGVTPYKAREANVRRAIMLPQGYTAFAIVSFGYANDNKDGRGGEDRYDASRVHYV</sequence>
<dbReference type="Pfam" id="PF00881">
    <property type="entry name" value="Nitroreductase"/>
    <property type="match status" value="2"/>
</dbReference>
<dbReference type="SUPFAM" id="SSF55469">
    <property type="entry name" value="FMN-dependent nitroreductase-like"/>
    <property type="match status" value="1"/>
</dbReference>
<dbReference type="InterPro" id="IPR000415">
    <property type="entry name" value="Nitroreductase-like"/>
</dbReference>
<keyword evidence="1" id="KW-0285">Flavoprotein</keyword>
<dbReference type="RefSeq" id="WP_023054616.1">
    <property type="nucleotide sequence ID" value="NZ_AWXA01000062.1"/>
</dbReference>
<protein>
    <submittedName>
        <fullName evidence="5">Nitroreductase family protein</fullName>
    </submittedName>
</protein>
<evidence type="ECO:0000313" key="5">
    <source>
        <dbReference type="EMBL" id="ERT56453.1"/>
    </source>
</evidence>
<evidence type="ECO:0000256" key="2">
    <source>
        <dbReference type="ARBA" id="ARBA00022643"/>
    </source>
</evidence>
<dbReference type="GO" id="GO:0016491">
    <property type="term" value="F:oxidoreductase activity"/>
    <property type="evidence" value="ECO:0007669"/>
    <property type="project" value="UniProtKB-KW"/>
</dbReference>
<dbReference type="AlphaFoldDB" id="U7UDC3"/>
<dbReference type="PANTHER" id="PTHR23026">
    <property type="entry name" value="NADPH NITROREDUCTASE"/>
    <property type="match status" value="1"/>
</dbReference>
<accession>U7UDC3</accession>
<dbReference type="OrthoDB" id="9812105at2"/>
<evidence type="ECO:0000256" key="3">
    <source>
        <dbReference type="ARBA" id="ARBA00023002"/>
    </source>
</evidence>
<dbReference type="STRING" id="1111454.HMPREF1250_1547"/>
<proteinExistence type="predicted"/>
<feature type="domain" description="Nitroreductase" evidence="4">
    <location>
        <begin position="5"/>
        <end position="56"/>
    </location>
</feature>
<dbReference type="eggNOG" id="COG0778">
    <property type="taxonomic scope" value="Bacteria"/>
</dbReference>
<dbReference type="InterPro" id="IPR029479">
    <property type="entry name" value="Nitroreductase"/>
</dbReference>
<name>U7UDC3_9FIRM</name>
<dbReference type="PATRIC" id="fig|1111454.3.peg.2183"/>